<dbReference type="PANTHER" id="PTHR30290">
    <property type="entry name" value="PERIPLASMIC BINDING COMPONENT OF ABC TRANSPORTER"/>
    <property type="match status" value="1"/>
</dbReference>
<dbReference type="SUPFAM" id="SSF53850">
    <property type="entry name" value="Periplasmic binding protein-like II"/>
    <property type="match status" value="1"/>
</dbReference>
<dbReference type="InterPro" id="IPR030678">
    <property type="entry name" value="Peptide/Ni-bd"/>
</dbReference>
<dbReference type="GO" id="GO:1904680">
    <property type="term" value="F:peptide transmembrane transporter activity"/>
    <property type="evidence" value="ECO:0007669"/>
    <property type="project" value="TreeGrafter"/>
</dbReference>
<dbReference type="PROSITE" id="PS51257">
    <property type="entry name" value="PROKAR_LIPOPROTEIN"/>
    <property type="match status" value="1"/>
</dbReference>
<dbReference type="EMBL" id="CP018911">
    <property type="protein sequence ID" value="AZU03289.1"/>
    <property type="molecule type" value="Genomic_DNA"/>
</dbReference>
<dbReference type="InterPro" id="IPR039424">
    <property type="entry name" value="SBP_5"/>
</dbReference>
<sequence length="507" mass="56557">MRWLLALCAVACLALAACSDAGSSAGDEQVLRVGVASLPASLGNPYRGNGRPGSLLWHAIFDGLTRLDFDGDPEPALAVEWELVSPSVWRFTLREGVRYSNGRPFDADAVVEVFEWLATPEGRRNLIGIEMRDIVAVRAIDALTVEFETANPDPVLPRRLVTVNMVEPRALQEIGLDAYSRAPVGTGAFIMTRWDQRRRHLTLERNSDSWRASSLDRLVFLELPSSAGRTQALLSGDVDLALIDLEEMDRLERGGFPILSTPSMQVKAYTFRVEGSSENSPIRDVRVRQALNYAVDKDAISALLPGGAIPSGQPAPRGVFGHDPSIEPYPYDPERARALLAEAGWPDGFELTMEVLTDAAPGDDLMTQAVAEYWRLVGVNTRLRIVTLPEYLNRLLTNNWRGDAFALSWNSFQYNDITRAMNDFSCGRFVPYFCDEAITAEFQAARVLHDEDARREAYHALARAYREAAPSVFLVEHRDLFAYGPHVEGVQIRHRVPVYEEITLQRR</sequence>
<dbReference type="AlphaFoldDB" id="A0A3T0E7K8"/>
<accession>A0A3T0E7K8</accession>
<evidence type="ECO:0000313" key="5">
    <source>
        <dbReference type="EMBL" id="AZU03289.1"/>
    </source>
</evidence>
<keyword evidence="4" id="KW-0732">Signal</keyword>
<dbReference type="Proteomes" id="UP000286954">
    <property type="component" value="Chromosome"/>
</dbReference>
<gene>
    <name evidence="5" type="ORF">X907_0745</name>
</gene>
<evidence type="ECO:0000313" key="6">
    <source>
        <dbReference type="Proteomes" id="UP000286954"/>
    </source>
</evidence>
<reference evidence="5 6" key="1">
    <citation type="submission" date="2016-12" db="EMBL/GenBank/DDBJ databases">
        <title>The genome of dimorphic prosthecate Glycocaulis alkaliphilus 6b-8t, isolated from crude oil dictates its adaptability in petroleum environments.</title>
        <authorList>
            <person name="Wu X.-L."/>
            <person name="Geng S."/>
        </authorList>
    </citation>
    <scope>NUCLEOTIDE SEQUENCE [LARGE SCALE GENOMIC DNA]</scope>
    <source>
        <strain evidence="5 6">6B-8</strain>
    </source>
</reference>
<dbReference type="RefSeq" id="WP_127565696.1">
    <property type="nucleotide sequence ID" value="NZ_BMFB01000002.1"/>
</dbReference>
<dbReference type="PIRSF" id="PIRSF002741">
    <property type="entry name" value="MppA"/>
    <property type="match status" value="1"/>
</dbReference>
<evidence type="ECO:0000256" key="4">
    <source>
        <dbReference type="ARBA" id="ARBA00022729"/>
    </source>
</evidence>
<dbReference type="OrthoDB" id="9803988at2"/>
<dbReference type="KEGG" id="gak:X907_0745"/>
<evidence type="ECO:0000256" key="3">
    <source>
        <dbReference type="ARBA" id="ARBA00022448"/>
    </source>
</evidence>
<keyword evidence="6" id="KW-1185">Reference proteome</keyword>
<keyword evidence="3" id="KW-0813">Transport</keyword>
<protein>
    <submittedName>
        <fullName evidence="5">Extracellular solute-binding protein family 5</fullName>
    </submittedName>
</protein>
<dbReference type="Pfam" id="PF00496">
    <property type="entry name" value="SBP_bac_5"/>
    <property type="match status" value="1"/>
</dbReference>
<dbReference type="Gene3D" id="3.90.76.10">
    <property type="entry name" value="Dipeptide-binding Protein, Domain 1"/>
    <property type="match status" value="1"/>
</dbReference>
<dbReference type="Gene3D" id="3.40.190.10">
    <property type="entry name" value="Periplasmic binding protein-like II"/>
    <property type="match status" value="1"/>
</dbReference>
<dbReference type="GO" id="GO:0030288">
    <property type="term" value="C:outer membrane-bounded periplasmic space"/>
    <property type="evidence" value="ECO:0007669"/>
    <property type="project" value="UniProtKB-ARBA"/>
</dbReference>
<evidence type="ECO:0000256" key="2">
    <source>
        <dbReference type="ARBA" id="ARBA00005695"/>
    </source>
</evidence>
<dbReference type="InterPro" id="IPR000914">
    <property type="entry name" value="SBP_5_dom"/>
</dbReference>
<dbReference type="GO" id="GO:0015833">
    <property type="term" value="P:peptide transport"/>
    <property type="evidence" value="ECO:0007669"/>
    <property type="project" value="TreeGrafter"/>
</dbReference>
<dbReference type="GO" id="GO:0043190">
    <property type="term" value="C:ATP-binding cassette (ABC) transporter complex"/>
    <property type="evidence" value="ECO:0007669"/>
    <property type="project" value="InterPro"/>
</dbReference>
<comment type="similarity">
    <text evidence="2">Belongs to the bacterial solute-binding protein 5 family.</text>
</comment>
<dbReference type="PANTHER" id="PTHR30290:SF9">
    <property type="entry name" value="OLIGOPEPTIDE-BINDING PROTEIN APPA"/>
    <property type="match status" value="1"/>
</dbReference>
<comment type="subcellular location">
    <subcellularLocation>
        <location evidence="1">Periplasm</location>
    </subcellularLocation>
</comment>
<organism evidence="5 6">
    <name type="scientific">Glycocaulis alkaliphilus</name>
    <dbReference type="NCBI Taxonomy" id="1434191"/>
    <lineage>
        <taxon>Bacteria</taxon>
        <taxon>Pseudomonadati</taxon>
        <taxon>Pseudomonadota</taxon>
        <taxon>Alphaproteobacteria</taxon>
        <taxon>Maricaulales</taxon>
        <taxon>Maricaulaceae</taxon>
        <taxon>Glycocaulis</taxon>
    </lineage>
</organism>
<proteinExistence type="inferred from homology"/>
<evidence type="ECO:0000256" key="1">
    <source>
        <dbReference type="ARBA" id="ARBA00004418"/>
    </source>
</evidence>
<dbReference type="Gene3D" id="3.10.105.10">
    <property type="entry name" value="Dipeptide-binding Protein, Domain 3"/>
    <property type="match status" value="1"/>
</dbReference>
<name>A0A3T0E7K8_9PROT</name>